<dbReference type="EMBL" id="LT670817">
    <property type="protein sequence ID" value="SHH69671.1"/>
    <property type="molecule type" value="Genomic_DNA"/>
</dbReference>
<dbReference type="InterPro" id="IPR010617">
    <property type="entry name" value="TMEM175-like"/>
</dbReference>
<evidence type="ECO:0000256" key="4">
    <source>
        <dbReference type="ARBA" id="ARBA00022538"/>
    </source>
</evidence>
<protein>
    <submittedName>
        <fullName evidence="14">Uncharacterized membrane protein</fullName>
    </submittedName>
</protein>
<dbReference type="PANTHER" id="PTHR31462">
    <property type="entry name" value="ENDOSOMAL/LYSOSOMAL POTASSIUM CHANNEL TMEM175"/>
    <property type="match status" value="1"/>
</dbReference>
<dbReference type="GO" id="GO:0005267">
    <property type="term" value="F:potassium channel activity"/>
    <property type="evidence" value="ECO:0007669"/>
    <property type="project" value="UniProtKB-KW"/>
</dbReference>
<comment type="catalytic activity">
    <reaction evidence="12">
        <text>K(+)(in) = K(+)(out)</text>
        <dbReference type="Rhea" id="RHEA:29463"/>
        <dbReference type="ChEBI" id="CHEBI:29103"/>
    </reaction>
</comment>
<dbReference type="AlphaFoldDB" id="A0A1M5V364"/>
<evidence type="ECO:0000313" key="14">
    <source>
        <dbReference type="EMBL" id="SHH69671.1"/>
    </source>
</evidence>
<keyword evidence="6" id="KW-0631">Potassium channel</keyword>
<dbReference type="Proteomes" id="UP000189796">
    <property type="component" value="Chromosome I"/>
</dbReference>
<keyword evidence="7" id="KW-0630">Potassium</keyword>
<dbReference type="GO" id="GO:0015252">
    <property type="term" value="F:proton channel activity"/>
    <property type="evidence" value="ECO:0007669"/>
    <property type="project" value="InterPro"/>
</dbReference>
<dbReference type="PANTHER" id="PTHR31462:SF5">
    <property type="entry name" value="ENDOSOMAL_LYSOSOMAL PROTON CHANNEL TMEM175"/>
    <property type="match status" value="1"/>
</dbReference>
<keyword evidence="3" id="KW-0813">Transport</keyword>
<feature type="transmembrane region" description="Helical" evidence="13">
    <location>
        <begin position="156"/>
        <end position="173"/>
    </location>
</feature>
<keyword evidence="10 13" id="KW-0472">Membrane</keyword>
<evidence type="ECO:0000256" key="8">
    <source>
        <dbReference type="ARBA" id="ARBA00022989"/>
    </source>
</evidence>
<evidence type="ECO:0000256" key="6">
    <source>
        <dbReference type="ARBA" id="ARBA00022826"/>
    </source>
</evidence>
<reference evidence="14 15" key="1">
    <citation type="submission" date="2016-11" db="EMBL/GenBank/DDBJ databases">
        <authorList>
            <person name="Jaros S."/>
            <person name="Januszkiewicz K."/>
            <person name="Wedrychowicz H."/>
        </authorList>
    </citation>
    <scope>NUCLEOTIDE SEQUENCE [LARGE SCALE GENOMIC DNA]</scope>
    <source>
        <strain evidence="14 15">GAS138</strain>
    </source>
</reference>
<accession>A0A1M5V364</accession>
<evidence type="ECO:0000256" key="12">
    <source>
        <dbReference type="ARBA" id="ARBA00034430"/>
    </source>
</evidence>
<keyword evidence="5 13" id="KW-0812">Transmembrane</keyword>
<keyword evidence="11" id="KW-0407">Ion channel</keyword>
<dbReference type="Pfam" id="PF06736">
    <property type="entry name" value="TMEM175"/>
    <property type="match status" value="1"/>
</dbReference>
<keyword evidence="4" id="KW-0633">Potassium transport</keyword>
<evidence type="ECO:0000256" key="9">
    <source>
        <dbReference type="ARBA" id="ARBA00023065"/>
    </source>
</evidence>
<evidence type="ECO:0000256" key="5">
    <source>
        <dbReference type="ARBA" id="ARBA00022692"/>
    </source>
</evidence>
<dbReference type="RefSeq" id="WP_245332265.1">
    <property type="nucleotide sequence ID" value="NZ_LT670817.1"/>
</dbReference>
<evidence type="ECO:0000256" key="1">
    <source>
        <dbReference type="ARBA" id="ARBA00004141"/>
    </source>
</evidence>
<feature type="transmembrane region" description="Helical" evidence="13">
    <location>
        <begin position="14"/>
        <end position="31"/>
    </location>
</feature>
<evidence type="ECO:0000256" key="10">
    <source>
        <dbReference type="ARBA" id="ARBA00023136"/>
    </source>
</evidence>
<evidence type="ECO:0000256" key="7">
    <source>
        <dbReference type="ARBA" id="ARBA00022958"/>
    </source>
</evidence>
<evidence type="ECO:0000256" key="2">
    <source>
        <dbReference type="ARBA" id="ARBA00006920"/>
    </source>
</evidence>
<sequence>MTAVPHVRRTPERLSAFSDGVFAVLITVLVLDLRPPELPTFRALLSLWPTWLSYAVSYLFIAIVWSNHHHLMRYATEATPRLLWFNFAHLFSVSLLPFSTAWMAVSELAPQPVAFYAAVFFLVNATYMALIWELFERDPVMDVPPKERRIMRFRSIATLCIFAAAAIVALKYPRVGLGMCCCCLIVYLKPEAPGVEK</sequence>
<dbReference type="GO" id="GO:0016020">
    <property type="term" value="C:membrane"/>
    <property type="evidence" value="ECO:0007669"/>
    <property type="project" value="UniProtKB-SubCell"/>
</dbReference>
<feature type="transmembrane region" description="Helical" evidence="13">
    <location>
        <begin position="51"/>
        <end position="71"/>
    </location>
</feature>
<feature type="transmembrane region" description="Helical" evidence="13">
    <location>
        <begin position="114"/>
        <end position="135"/>
    </location>
</feature>
<evidence type="ECO:0000256" key="13">
    <source>
        <dbReference type="SAM" id="Phobius"/>
    </source>
</evidence>
<organism evidence="14 15">
    <name type="scientific">Bradyrhizobium erythrophlei</name>
    <dbReference type="NCBI Taxonomy" id="1437360"/>
    <lineage>
        <taxon>Bacteria</taxon>
        <taxon>Pseudomonadati</taxon>
        <taxon>Pseudomonadota</taxon>
        <taxon>Alphaproteobacteria</taxon>
        <taxon>Hyphomicrobiales</taxon>
        <taxon>Nitrobacteraceae</taxon>
        <taxon>Bradyrhizobium</taxon>
    </lineage>
</organism>
<comment type="similarity">
    <text evidence="2">Belongs to the TMEM175 family.</text>
</comment>
<evidence type="ECO:0000256" key="11">
    <source>
        <dbReference type="ARBA" id="ARBA00023303"/>
    </source>
</evidence>
<name>A0A1M5V364_9BRAD</name>
<keyword evidence="9" id="KW-0406">Ion transport</keyword>
<gene>
    <name evidence="14" type="ORF">SAMN05443248_5736</name>
</gene>
<keyword evidence="8 13" id="KW-1133">Transmembrane helix</keyword>
<evidence type="ECO:0000256" key="3">
    <source>
        <dbReference type="ARBA" id="ARBA00022448"/>
    </source>
</evidence>
<evidence type="ECO:0000313" key="15">
    <source>
        <dbReference type="Proteomes" id="UP000189796"/>
    </source>
</evidence>
<feature type="transmembrane region" description="Helical" evidence="13">
    <location>
        <begin position="83"/>
        <end position="102"/>
    </location>
</feature>
<proteinExistence type="inferred from homology"/>
<comment type="subcellular location">
    <subcellularLocation>
        <location evidence="1">Membrane</location>
        <topology evidence="1">Multi-pass membrane protein</topology>
    </subcellularLocation>
</comment>